<keyword evidence="3 10" id="KW-0812">Transmembrane</keyword>
<feature type="transmembrane region" description="Helical" evidence="10">
    <location>
        <begin position="29"/>
        <end position="51"/>
    </location>
</feature>
<feature type="transmembrane region" description="Helical" evidence="10">
    <location>
        <begin position="288"/>
        <end position="311"/>
    </location>
</feature>
<evidence type="ECO:0000256" key="7">
    <source>
        <dbReference type="ARBA" id="ARBA00057027"/>
    </source>
</evidence>
<evidence type="ECO:0000313" key="13">
    <source>
        <dbReference type="Proteomes" id="UP000812440"/>
    </source>
</evidence>
<keyword evidence="4 10" id="KW-1133">Transmembrane helix</keyword>
<organism evidence="12 13">
    <name type="scientific">Hymenochirus boettgeri</name>
    <name type="common">Congo dwarf clawed frog</name>
    <dbReference type="NCBI Taxonomy" id="247094"/>
    <lineage>
        <taxon>Eukaryota</taxon>
        <taxon>Metazoa</taxon>
        <taxon>Chordata</taxon>
        <taxon>Craniata</taxon>
        <taxon>Vertebrata</taxon>
        <taxon>Euteleostomi</taxon>
        <taxon>Amphibia</taxon>
        <taxon>Batrachia</taxon>
        <taxon>Anura</taxon>
        <taxon>Pipoidea</taxon>
        <taxon>Pipidae</taxon>
        <taxon>Pipinae</taxon>
        <taxon>Hymenochirus</taxon>
    </lineage>
</organism>
<evidence type="ECO:0000256" key="3">
    <source>
        <dbReference type="ARBA" id="ARBA00022692"/>
    </source>
</evidence>
<feature type="transmembrane region" description="Helical" evidence="10">
    <location>
        <begin position="362"/>
        <end position="381"/>
    </location>
</feature>
<evidence type="ECO:0000256" key="6">
    <source>
        <dbReference type="ARBA" id="ARBA00023180"/>
    </source>
</evidence>
<keyword evidence="6" id="KW-0325">Glycoprotein</keyword>
<dbReference type="PANTHER" id="PTHR10796:SF60">
    <property type="entry name" value="PATCHED DOMAIN-CONTAINING PROTEIN 3"/>
    <property type="match status" value="1"/>
</dbReference>
<evidence type="ECO:0000256" key="4">
    <source>
        <dbReference type="ARBA" id="ARBA00022989"/>
    </source>
</evidence>
<comment type="similarity">
    <text evidence="1">Belongs to the patched family.</text>
</comment>
<dbReference type="OrthoDB" id="6510177at2759"/>
<dbReference type="AlphaFoldDB" id="A0A8T2JLD6"/>
<feature type="transmembrane region" description="Helical" evidence="10">
    <location>
        <begin position="393"/>
        <end position="419"/>
    </location>
</feature>
<feature type="transmembrane region" description="Helical" evidence="10">
    <location>
        <begin position="485"/>
        <end position="503"/>
    </location>
</feature>
<keyword evidence="13" id="KW-1185">Reference proteome</keyword>
<evidence type="ECO:0000259" key="11">
    <source>
        <dbReference type="PROSITE" id="PS50156"/>
    </source>
</evidence>
<dbReference type="InterPro" id="IPR003392">
    <property type="entry name" value="PTHD_SSD"/>
</dbReference>
<sequence>MKMEPCQADFVKKILSWGFGNLGRLIARYPWWFIIVPVGLSMGLGVGFCFLERRQTNNFLSAWGPSKREMDLISTHFPMNETEHFSAQRLYTKGSFASLIVVSLSHNILDHSNLEDLHRLDRAVKGLNLGPELSFQQLCVQVNGSMCYPANPLLAFMPNGTDQTNISYPLFENRTFLGKYIGGVTLGPGSTVLQAKALRLVYYLREDNNRDEANNIRWLSHFINSIPQQIEILHWKYFQVYYYTSVSLQNELEEDKKKVVPFYIIMFIVTVLFSLLSCARLHNVRNKIWVAVLGALSPGLAILSSFGLLLLCGVPFAAVNVNAPFLILGVAVDNTFIIFSCWQQTKVTATLEERMAETYQEAALSIAITTLIDVLAFYIGINTNFPSVQSFCIYIGTALVFCYLYCITFFGAVLVLNGICENDNRHWLMCLKVNDTEEPGHKTVYQTCCLYGPFKTSSGTEIEHPITMFFQKYYGPFLTNRWTKLMTLISYIGYLAFSIYGCLQIQGVFNLQKVLDEDSYVTQYHNKEALYFTAYGPRIMVVVISTESYWEPETQNEIETCLQMLENNSYIDKRFSESWLRTYENMSKTLPINITNQDDFMNNLNVIYLYYPDFKQDINREGNTIKGSRFFIQSVNLLSIIDERNMVNRLRTIAATCKIPLMVYHPLFLYVDKYFLVIQSAVQNLIVDVVVMFVVTLLFIPNLLCSLWVTFAIASIIVGVTGFMAYWKFSLDSISLITLVVYIGFSVDSSTHIAYAFFSSKKSDPDESVVDALHFLGYPTVQGALSTVLGVVALSTSDSYIFKMFNKVTCIVVAFGALHGLVFIPAFLSMIGRPKLSCCIKTKPEHVNSQQVGTLT</sequence>
<reference evidence="12" key="1">
    <citation type="thesis" date="2020" institute="ProQuest LLC" country="789 East Eisenhower Parkway, Ann Arbor, MI, USA">
        <title>Comparative Genomics and Chromosome Evolution.</title>
        <authorList>
            <person name="Mudd A.B."/>
        </authorList>
    </citation>
    <scope>NUCLEOTIDE SEQUENCE</scope>
    <source>
        <strain evidence="12">Female2</strain>
        <tissue evidence="12">Blood</tissue>
    </source>
</reference>
<gene>
    <name evidence="12" type="ORF">GDO86_011917</name>
</gene>
<comment type="caution">
    <text evidence="12">The sequence shown here is derived from an EMBL/GenBank/DDBJ whole genome shotgun (WGS) entry which is preliminary data.</text>
</comment>
<dbReference type="GO" id="GO:0016020">
    <property type="term" value="C:membrane"/>
    <property type="evidence" value="ECO:0007669"/>
    <property type="project" value="InterPro"/>
</dbReference>
<dbReference type="InterPro" id="IPR000731">
    <property type="entry name" value="SSD"/>
</dbReference>
<dbReference type="SUPFAM" id="SSF82866">
    <property type="entry name" value="Multidrug efflux transporter AcrB transmembrane domain"/>
    <property type="match status" value="2"/>
</dbReference>
<evidence type="ECO:0000256" key="9">
    <source>
        <dbReference type="ARBA" id="ARBA00074262"/>
    </source>
</evidence>
<dbReference type="InterPro" id="IPR051697">
    <property type="entry name" value="Patched_domain-protein"/>
</dbReference>
<evidence type="ECO:0000256" key="2">
    <source>
        <dbReference type="ARBA" id="ARBA00022475"/>
    </source>
</evidence>
<keyword evidence="5 10" id="KW-0472">Membrane</keyword>
<dbReference type="InterPro" id="IPR001036">
    <property type="entry name" value="Acrflvin-R"/>
</dbReference>
<name>A0A8T2JLD6_9PIPI</name>
<evidence type="ECO:0000313" key="12">
    <source>
        <dbReference type="EMBL" id="KAG8443306.1"/>
    </source>
</evidence>
<dbReference type="Gene3D" id="1.20.1640.10">
    <property type="entry name" value="Multidrug efflux transporter AcrB transmembrane domain"/>
    <property type="match status" value="2"/>
</dbReference>
<keyword evidence="2" id="KW-1003">Cell membrane</keyword>
<feature type="transmembrane region" description="Helical" evidence="10">
    <location>
        <begin position="808"/>
        <end position="831"/>
    </location>
</feature>
<feature type="non-terminal residue" evidence="12">
    <location>
        <position position="1"/>
    </location>
</feature>
<feature type="transmembrane region" description="Helical" evidence="10">
    <location>
        <begin position="262"/>
        <end position="282"/>
    </location>
</feature>
<protein>
    <recommendedName>
        <fullName evidence="9">Patched domain-containing protein 3</fullName>
    </recommendedName>
</protein>
<dbReference type="EMBL" id="JAACNH010000005">
    <property type="protein sequence ID" value="KAG8443306.1"/>
    <property type="molecule type" value="Genomic_DNA"/>
</dbReference>
<dbReference type="Pfam" id="PF02460">
    <property type="entry name" value="Patched"/>
    <property type="match status" value="1"/>
</dbReference>
<evidence type="ECO:0000256" key="8">
    <source>
        <dbReference type="ARBA" id="ARBA00060429"/>
    </source>
</evidence>
<dbReference type="GO" id="GO:0022857">
    <property type="term" value="F:transmembrane transporter activity"/>
    <property type="evidence" value="ECO:0007669"/>
    <property type="project" value="InterPro"/>
</dbReference>
<comment type="subcellular location">
    <subcellularLocation>
        <location evidence="8">Cell projection</location>
        <location evidence="8">Cilium</location>
        <location evidence="8">Flagellum membrane</location>
        <topology evidence="8">Multi-pass membrane protein</topology>
    </subcellularLocation>
</comment>
<dbReference type="Proteomes" id="UP000812440">
    <property type="component" value="Chromosome 6"/>
</dbReference>
<comment type="function">
    <text evidence="7">May play a role in sperm development or sperm function. However, does not appear to have an essential role in spermatogenesis or male fertility.</text>
</comment>
<feature type="domain" description="SSD" evidence="11">
    <location>
        <begin position="259"/>
        <end position="416"/>
    </location>
</feature>
<feature type="transmembrane region" description="Helical" evidence="10">
    <location>
        <begin position="323"/>
        <end position="342"/>
    </location>
</feature>
<dbReference type="PROSITE" id="PS50156">
    <property type="entry name" value="SSD"/>
    <property type="match status" value="1"/>
</dbReference>
<evidence type="ECO:0000256" key="5">
    <source>
        <dbReference type="ARBA" id="ARBA00023136"/>
    </source>
</evidence>
<feature type="transmembrane region" description="Helical" evidence="10">
    <location>
        <begin position="734"/>
        <end position="755"/>
    </location>
</feature>
<feature type="transmembrane region" description="Helical" evidence="10">
    <location>
        <begin position="706"/>
        <end position="727"/>
    </location>
</feature>
<dbReference type="FunFam" id="1.20.1640.10:FF:000013">
    <property type="entry name" value="PaTched Related family"/>
    <property type="match status" value="1"/>
</dbReference>
<proteinExistence type="inferred from homology"/>
<feature type="transmembrane region" description="Helical" evidence="10">
    <location>
        <begin position="674"/>
        <end position="700"/>
    </location>
</feature>
<dbReference type="PRINTS" id="PR00702">
    <property type="entry name" value="ACRIFLAVINRP"/>
</dbReference>
<accession>A0A8T2JLD6</accession>
<evidence type="ECO:0000256" key="1">
    <source>
        <dbReference type="ARBA" id="ARBA00005585"/>
    </source>
</evidence>
<evidence type="ECO:0000256" key="10">
    <source>
        <dbReference type="SAM" id="Phobius"/>
    </source>
</evidence>
<dbReference type="PANTHER" id="PTHR10796">
    <property type="entry name" value="PATCHED-RELATED"/>
    <property type="match status" value="1"/>
</dbReference>
<dbReference type="GO" id="GO:0097225">
    <property type="term" value="C:sperm midpiece"/>
    <property type="evidence" value="ECO:0007669"/>
    <property type="project" value="UniProtKB-ARBA"/>
</dbReference>
<feature type="transmembrane region" description="Helical" evidence="10">
    <location>
        <begin position="775"/>
        <end position="796"/>
    </location>
</feature>